<protein>
    <submittedName>
        <fullName evidence="1">Uncharacterized protein</fullName>
    </submittedName>
</protein>
<keyword evidence="2" id="KW-1185">Reference proteome</keyword>
<proteinExistence type="predicted"/>
<dbReference type="AlphaFoldDB" id="K6DG16"/>
<dbReference type="Proteomes" id="UP000006316">
    <property type="component" value="Unassembled WGS sequence"/>
</dbReference>
<evidence type="ECO:0000313" key="2">
    <source>
        <dbReference type="Proteomes" id="UP000006316"/>
    </source>
</evidence>
<gene>
    <name evidence="1" type="ORF">BABA_13982</name>
</gene>
<dbReference type="OrthoDB" id="2899217at2"/>
<accession>K6DG16</accession>
<organism evidence="1 2">
    <name type="scientific">Neobacillus bataviensis LMG 21833</name>
    <dbReference type="NCBI Taxonomy" id="1117379"/>
    <lineage>
        <taxon>Bacteria</taxon>
        <taxon>Bacillati</taxon>
        <taxon>Bacillota</taxon>
        <taxon>Bacilli</taxon>
        <taxon>Bacillales</taxon>
        <taxon>Bacillaceae</taxon>
        <taxon>Neobacillus</taxon>
    </lineage>
</organism>
<evidence type="ECO:0000313" key="1">
    <source>
        <dbReference type="EMBL" id="EKN67003.1"/>
    </source>
</evidence>
<comment type="caution">
    <text evidence="1">The sequence shown here is derived from an EMBL/GenBank/DDBJ whole genome shotgun (WGS) entry which is preliminary data.</text>
</comment>
<dbReference type="eggNOG" id="ENOG5030DCZ">
    <property type="taxonomic scope" value="Bacteria"/>
</dbReference>
<reference evidence="1 2" key="1">
    <citation type="journal article" date="2012" name="Front. Microbiol.">
        <title>Redundancy and modularity in membrane-associated dissimilatory nitrate reduction in Bacillus.</title>
        <authorList>
            <person name="Heylen K."/>
            <person name="Keltjens J."/>
        </authorList>
    </citation>
    <scope>NUCLEOTIDE SEQUENCE [LARGE SCALE GENOMIC DNA]</scope>
    <source>
        <strain evidence="2">LMG 21833T</strain>
    </source>
</reference>
<dbReference type="EMBL" id="AJLS01000097">
    <property type="protein sequence ID" value="EKN67003.1"/>
    <property type="molecule type" value="Genomic_DNA"/>
</dbReference>
<dbReference type="RefSeq" id="WP_007085795.1">
    <property type="nucleotide sequence ID" value="NZ_AJLS01000097.1"/>
</dbReference>
<name>K6DG16_9BACI</name>
<sequence>MDKHLKQTFEINFLKIGIIANAGVIQLGVGSGHKPRLPHAGYTQIGTSLVHLMSSAPSVPLASPVRRN</sequence>